<comment type="caution">
    <text evidence="2">The sequence shown here is derived from an EMBL/GenBank/DDBJ whole genome shotgun (WGS) entry which is preliminary data.</text>
</comment>
<dbReference type="PANTHER" id="PTHR12110:SF41">
    <property type="entry name" value="INOSOSE DEHYDRATASE"/>
    <property type="match status" value="1"/>
</dbReference>
<organism evidence="2 3">
    <name type="scientific">Novosphingobium anseongense</name>
    <dbReference type="NCBI Taxonomy" id="3133436"/>
    <lineage>
        <taxon>Bacteria</taxon>
        <taxon>Pseudomonadati</taxon>
        <taxon>Pseudomonadota</taxon>
        <taxon>Alphaproteobacteria</taxon>
        <taxon>Sphingomonadales</taxon>
        <taxon>Sphingomonadaceae</taxon>
        <taxon>Novosphingobium</taxon>
    </lineage>
</organism>
<reference evidence="2 3" key="1">
    <citation type="submission" date="2024-03" db="EMBL/GenBank/DDBJ databases">
        <authorList>
            <person name="Jo J.-H."/>
        </authorList>
    </citation>
    <scope>NUCLEOTIDE SEQUENCE [LARGE SCALE GENOMIC DNA]</scope>
    <source>
        <strain evidence="2 3">PS1R-30</strain>
    </source>
</reference>
<dbReference type="SUPFAM" id="SSF51658">
    <property type="entry name" value="Xylose isomerase-like"/>
    <property type="match status" value="1"/>
</dbReference>
<keyword evidence="2" id="KW-0413">Isomerase</keyword>
<evidence type="ECO:0000259" key="1">
    <source>
        <dbReference type="Pfam" id="PF01261"/>
    </source>
</evidence>
<dbReference type="Pfam" id="PF01261">
    <property type="entry name" value="AP_endonuc_2"/>
    <property type="match status" value="1"/>
</dbReference>
<dbReference type="InterPro" id="IPR036237">
    <property type="entry name" value="Xyl_isomerase-like_sf"/>
</dbReference>
<dbReference type="EMBL" id="JBBHJZ010000002">
    <property type="protein sequence ID" value="MEJ5976884.1"/>
    <property type="molecule type" value="Genomic_DNA"/>
</dbReference>
<keyword evidence="3" id="KW-1185">Reference proteome</keyword>
<dbReference type="InterPro" id="IPR013022">
    <property type="entry name" value="Xyl_isomerase-like_TIM-brl"/>
</dbReference>
<proteinExistence type="predicted"/>
<evidence type="ECO:0000313" key="2">
    <source>
        <dbReference type="EMBL" id="MEJ5976884.1"/>
    </source>
</evidence>
<dbReference type="Proteomes" id="UP001361239">
    <property type="component" value="Unassembled WGS sequence"/>
</dbReference>
<dbReference type="PANTHER" id="PTHR12110">
    <property type="entry name" value="HYDROXYPYRUVATE ISOMERASE"/>
    <property type="match status" value="1"/>
</dbReference>
<name>A0ABU8RV66_9SPHN</name>
<dbReference type="PROSITE" id="PS51318">
    <property type="entry name" value="TAT"/>
    <property type="match status" value="1"/>
</dbReference>
<protein>
    <submittedName>
        <fullName evidence="2">Sugar phosphate isomerase/epimerase</fullName>
    </submittedName>
</protein>
<dbReference type="RefSeq" id="WP_339586843.1">
    <property type="nucleotide sequence ID" value="NZ_JBBHJZ010000002.1"/>
</dbReference>
<sequence length="293" mass="30826">MIVGRRELLRGGLGLSAASALPSAVFAASARGRAALGLADITIMKELGRDYSGTLRAIAAMGYSHFGFRLAGYGGGSREPSAQDKARMVRDAGLEVGVVRLPPVRPDLDRQIGDAVAIGAKVIAMSAAPPFISGRLGVATRAAFDAWLPELAALGAKCRAAGLTLAYHNHWWDLMPLDGGESPLDIILRSIAPGDLAIELDLAWCWYGGVAPLELLGRLGPRVSSMHFKDIDRKRGKSTTDHAVVVGAGEMDYAALLPRIRRLTAAVGYIEVDSPPDGLAAAAAGARFVQAHR</sequence>
<dbReference type="Gene3D" id="3.20.20.150">
    <property type="entry name" value="Divalent-metal-dependent TIM barrel enzymes"/>
    <property type="match status" value="1"/>
</dbReference>
<dbReference type="InterPro" id="IPR006311">
    <property type="entry name" value="TAT_signal"/>
</dbReference>
<accession>A0ABU8RV66</accession>
<gene>
    <name evidence="2" type="ORF">WG901_09585</name>
</gene>
<evidence type="ECO:0000313" key="3">
    <source>
        <dbReference type="Proteomes" id="UP001361239"/>
    </source>
</evidence>
<feature type="domain" description="Xylose isomerase-like TIM barrel" evidence="1">
    <location>
        <begin position="107"/>
        <end position="288"/>
    </location>
</feature>
<dbReference type="InterPro" id="IPR050312">
    <property type="entry name" value="IolE/XylAMocC-like"/>
</dbReference>
<dbReference type="GO" id="GO:0016853">
    <property type="term" value="F:isomerase activity"/>
    <property type="evidence" value="ECO:0007669"/>
    <property type="project" value="UniProtKB-KW"/>
</dbReference>